<dbReference type="Pfam" id="PF14628">
    <property type="entry name" value="DUF4454"/>
    <property type="match status" value="1"/>
</dbReference>
<evidence type="ECO:0000313" key="4">
    <source>
        <dbReference type="EMBL" id="CUP22244.1"/>
    </source>
</evidence>
<evidence type="ECO:0000256" key="2">
    <source>
        <dbReference type="SAM" id="SignalP"/>
    </source>
</evidence>
<name>A0A174LCV9_9FIRM</name>
<dbReference type="EMBL" id="CYZE01000021">
    <property type="protein sequence ID" value="CUP22244.1"/>
    <property type="molecule type" value="Genomic_DNA"/>
</dbReference>
<dbReference type="SMART" id="SM01324">
    <property type="entry name" value="YARHG"/>
    <property type="match status" value="1"/>
</dbReference>
<reference evidence="4 5" key="1">
    <citation type="submission" date="2015-09" db="EMBL/GenBank/DDBJ databases">
        <authorList>
            <consortium name="Pathogen Informatics"/>
        </authorList>
    </citation>
    <scope>NUCLEOTIDE SEQUENCE [LARGE SCALE GENOMIC DNA]</scope>
    <source>
        <strain evidence="4 5">2789STDY5608850</strain>
    </source>
</reference>
<feature type="domain" description="YARHG" evidence="3">
    <location>
        <begin position="202"/>
        <end position="287"/>
    </location>
</feature>
<sequence>MKKKLLLGCAIVISILSSACHMDRASNNTADFTQEPHANQEKSQEGNQTENASPPEKASGAEDQSPISPDGSSFGAAALKFDIKALKNLDADTELISSRYFKAGDVRSAISFSLTQDWRDSGRLTCDFLSQDNQYESFWNGIAQAAVDTESGKMDYSIIPEFHDAAQEKGTCSITFYLNDAVPHITVDGDARLEGDYYSFQRSFSRPEVFTRYLSKADLYLYPTEDLWLLRNEIYAAHGRKFDSEVLSQYFSNKVWYRSLLDPDKFSDSLLSDIEKKNITLIRGLEEEPFDKRNIIDGIDYAGEWDRLPLAPYLSYLQTGRETGLSADMTKAKDMGVYYSAPGTISVPASMTQEQFSAVQNGGEAEVVLNALTGESQLLSLDLNAGDSNSYGYLMYDKGTTPSSQGSETGVIADLENGTYTLWQTSADTVMKTVYEGDIYILKGAVTGAYTSLAEASKTQTDICAGAPESGGETEALADSSVLGNALYYNSKGYFTAVYYLGD</sequence>
<dbReference type="RefSeq" id="WP_055659812.1">
    <property type="nucleotide sequence ID" value="NZ_CABIXC010000021.1"/>
</dbReference>
<dbReference type="Proteomes" id="UP000095651">
    <property type="component" value="Unassembled WGS sequence"/>
</dbReference>
<evidence type="ECO:0000313" key="5">
    <source>
        <dbReference type="Proteomes" id="UP000095651"/>
    </source>
</evidence>
<evidence type="ECO:0000256" key="1">
    <source>
        <dbReference type="SAM" id="MobiDB-lite"/>
    </source>
</evidence>
<gene>
    <name evidence="4" type="ORF">ERS852407_05341</name>
</gene>
<dbReference type="AlphaFoldDB" id="A0A174LCV9"/>
<dbReference type="InterPro" id="IPR028080">
    <property type="entry name" value="DUF4454"/>
</dbReference>
<accession>A0A174LCV9</accession>
<dbReference type="Gene3D" id="1.20.58.1690">
    <property type="match status" value="1"/>
</dbReference>
<dbReference type="PROSITE" id="PS51257">
    <property type="entry name" value="PROKAR_LIPOPROTEIN"/>
    <property type="match status" value="1"/>
</dbReference>
<organism evidence="4 5">
    <name type="scientific">Hungatella hathewayi</name>
    <dbReference type="NCBI Taxonomy" id="154046"/>
    <lineage>
        <taxon>Bacteria</taxon>
        <taxon>Bacillati</taxon>
        <taxon>Bacillota</taxon>
        <taxon>Clostridia</taxon>
        <taxon>Lachnospirales</taxon>
        <taxon>Lachnospiraceae</taxon>
        <taxon>Hungatella</taxon>
    </lineage>
</organism>
<protein>
    <recommendedName>
        <fullName evidence="3">YARHG domain-containing protein</fullName>
    </recommendedName>
</protein>
<proteinExistence type="predicted"/>
<feature type="region of interest" description="Disordered" evidence="1">
    <location>
        <begin position="29"/>
        <end position="69"/>
    </location>
</feature>
<dbReference type="Pfam" id="PF13308">
    <property type="entry name" value="YARHG"/>
    <property type="match status" value="1"/>
</dbReference>
<feature type="signal peptide" evidence="2">
    <location>
        <begin position="1"/>
        <end position="19"/>
    </location>
</feature>
<feature type="chain" id="PRO_5039199559" description="YARHG domain-containing protein" evidence="2">
    <location>
        <begin position="20"/>
        <end position="503"/>
    </location>
</feature>
<dbReference type="InterPro" id="IPR038434">
    <property type="entry name" value="YARHG_sf"/>
</dbReference>
<evidence type="ECO:0000259" key="3">
    <source>
        <dbReference type="SMART" id="SM01324"/>
    </source>
</evidence>
<dbReference type="InterPro" id="IPR025582">
    <property type="entry name" value="YARHG_dom"/>
</dbReference>
<keyword evidence="2" id="KW-0732">Signal</keyword>